<comment type="subcellular location">
    <subcellularLocation>
        <location evidence="1">Mitochondrion inner membrane</location>
        <topology evidence="1">Single-pass membrane protein</topology>
    </subcellularLocation>
</comment>
<organism evidence="8 9">
    <name type="scientific">Oopsacas minuta</name>
    <dbReference type="NCBI Taxonomy" id="111878"/>
    <lineage>
        <taxon>Eukaryota</taxon>
        <taxon>Metazoa</taxon>
        <taxon>Porifera</taxon>
        <taxon>Hexactinellida</taxon>
        <taxon>Hexasterophora</taxon>
        <taxon>Lyssacinosida</taxon>
        <taxon>Leucopsacidae</taxon>
        <taxon>Oopsacas</taxon>
    </lineage>
</organism>
<evidence type="ECO:0000313" key="9">
    <source>
        <dbReference type="Proteomes" id="UP001165289"/>
    </source>
</evidence>
<reference evidence="8 9" key="1">
    <citation type="journal article" date="2023" name="BMC Biol.">
        <title>The compact genome of the sponge Oopsacas minuta (Hexactinellida) is lacking key metazoan core genes.</title>
        <authorList>
            <person name="Santini S."/>
            <person name="Schenkelaars Q."/>
            <person name="Jourda C."/>
            <person name="Duchesne M."/>
            <person name="Belahbib H."/>
            <person name="Rocher C."/>
            <person name="Selva M."/>
            <person name="Riesgo A."/>
            <person name="Vervoort M."/>
            <person name="Leys S.P."/>
            <person name="Kodjabachian L."/>
            <person name="Le Bivic A."/>
            <person name="Borchiellini C."/>
            <person name="Claverie J.M."/>
            <person name="Renard E."/>
        </authorList>
    </citation>
    <scope>NUCLEOTIDE SEQUENCE [LARGE SCALE GENOMIC DNA]</scope>
    <source>
        <strain evidence="8">SPO-2</strain>
    </source>
</reference>
<evidence type="ECO:0000313" key="8">
    <source>
        <dbReference type="EMBL" id="KAI6656742.1"/>
    </source>
</evidence>
<keyword evidence="6 7" id="KW-0472">Membrane</keyword>
<evidence type="ECO:0000256" key="2">
    <source>
        <dbReference type="ARBA" id="ARBA00004673"/>
    </source>
</evidence>
<dbReference type="AlphaFoldDB" id="A0AAV7K6B3"/>
<dbReference type="Pfam" id="PF02935">
    <property type="entry name" value="COX7C"/>
    <property type="match status" value="1"/>
</dbReference>
<protein>
    <submittedName>
        <fullName evidence="8">Cytochrome c oxidase subunit 7C, mitochondrial-like</fullName>
    </submittedName>
</protein>
<dbReference type="GO" id="GO:0006123">
    <property type="term" value="P:mitochondrial electron transport, cytochrome c to oxygen"/>
    <property type="evidence" value="ECO:0007669"/>
    <property type="project" value="InterPro"/>
</dbReference>
<comment type="caution">
    <text evidence="8">The sequence shown here is derived from an EMBL/GenBank/DDBJ whole genome shotgun (WGS) entry which is preliminary data.</text>
</comment>
<evidence type="ECO:0000256" key="7">
    <source>
        <dbReference type="SAM" id="Phobius"/>
    </source>
</evidence>
<dbReference type="Proteomes" id="UP001165289">
    <property type="component" value="Unassembled WGS sequence"/>
</dbReference>
<keyword evidence="7" id="KW-1133">Transmembrane helix</keyword>
<dbReference type="SUPFAM" id="SSF81427">
    <property type="entry name" value="Mitochondrial cytochrome c oxidase subunit VIIc (aka VIIIa)"/>
    <property type="match status" value="1"/>
</dbReference>
<proteinExistence type="inferred from homology"/>
<name>A0AAV7K6B3_9METZ</name>
<dbReference type="GO" id="GO:0045277">
    <property type="term" value="C:respiratory chain complex IV"/>
    <property type="evidence" value="ECO:0007669"/>
    <property type="project" value="InterPro"/>
</dbReference>
<evidence type="ECO:0000256" key="6">
    <source>
        <dbReference type="ARBA" id="ARBA00023136"/>
    </source>
</evidence>
<sequence length="72" mass="8019">MHTLRLIARPVYKIGRRWSHEKTGGVPGSSLPVDINNKFRASFYLLAWTGTAFALPFIAVKFQLWKSAGGVS</sequence>
<keyword evidence="4" id="KW-0999">Mitochondrion inner membrane</keyword>
<comment type="similarity">
    <text evidence="3">Belongs to the cytochrome c oxidase VIIc family.</text>
</comment>
<feature type="transmembrane region" description="Helical" evidence="7">
    <location>
        <begin position="41"/>
        <end position="60"/>
    </location>
</feature>
<comment type="pathway">
    <text evidence="2">Energy metabolism; oxidative phosphorylation.</text>
</comment>
<keyword evidence="5" id="KW-0496">Mitochondrion</keyword>
<dbReference type="Gene3D" id="4.10.49.10">
    <property type="entry name" value="Cytochrome c oxidase subunit VIIc"/>
    <property type="match status" value="1"/>
</dbReference>
<dbReference type="EMBL" id="JAKMXF010000133">
    <property type="protein sequence ID" value="KAI6656742.1"/>
    <property type="molecule type" value="Genomic_DNA"/>
</dbReference>
<accession>A0AAV7K6B3</accession>
<dbReference type="InterPro" id="IPR004202">
    <property type="entry name" value="COX7C/Cox8"/>
</dbReference>
<gene>
    <name evidence="8" type="ORF">LOD99_16045</name>
</gene>
<evidence type="ECO:0000256" key="4">
    <source>
        <dbReference type="ARBA" id="ARBA00022792"/>
    </source>
</evidence>
<evidence type="ECO:0000256" key="3">
    <source>
        <dbReference type="ARBA" id="ARBA00010514"/>
    </source>
</evidence>
<dbReference type="InterPro" id="IPR036636">
    <property type="entry name" value="COX7C/Cox8_sf"/>
</dbReference>
<evidence type="ECO:0000256" key="1">
    <source>
        <dbReference type="ARBA" id="ARBA00004434"/>
    </source>
</evidence>
<dbReference type="GO" id="GO:0005743">
    <property type="term" value="C:mitochondrial inner membrane"/>
    <property type="evidence" value="ECO:0007669"/>
    <property type="project" value="UniProtKB-SubCell"/>
</dbReference>
<keyword evidence="7" id="KW-0812">Transmembrane</keyword>
<evidence type="ECO:0000256" key="5">
    <source>
        <dbReference type="ARBA" id="ARBA00023128"/>
    </source>
</evidence>
<keyword evidence="9" id="KW-1185">Reference proteome</keyword>